<dbReference type="PANTHER" id="PTHR30578:SF0">
    <property type="entry name" value="ION-TRANSLOCATING OXIDOREDUCTASE COMPLEX SUBUNIT D"/>
    <property type="match status" value="1"/>
</dbReference>
<evidence type="ECO:0000256" key="5">
    <source>
        <dbReference type="ARBA" id="ARBA00022692"/>
    </source>
</evidence>
<evidence type="ECO:0000313" key="10">
    <source>
        <dbReference type="EMBL" id="MBC8570423.1"/>
    </source>
</evidence>
<evidence type="ECO:0000256" key="1">
    <source>
        <dbReference type="ARBA" id="ARBA00022448"/>
    </source>
</evidence>
<evidence type="ECO:0000256" key="7">
    <source>
        <dbReference type="ARBA" id="ARBA00022989"/>
    </source>
</evidence>
<evidence type="ECO:0000256" key="3">
    <source>
        <dbReference type="ARBA" id="ARBA00022630"/>
    </source>
</evidence>
<keyword evidence="3" id="KW-0285">Flavoprotein</keyword>
<keyword evidence="11" id="KW-1185">Reference proteome</keyword>
<keyword evidence="1" id="KW-0813">Transport</keyword>
<evidence type="ECO:0000256" key="8">
    <source>
        <dbReference type="ARBA" id="ARBA00023136"/>
    </source>
</evidence>
<dbReference type="GO" id="GO:0055085">
    <property type="term" value="P:transmembrane transport"/>
    <property type="evidence" value="ECO:0007669"/>
    <property type="project" value="InterPro"/>
</dbReference>
<evidence type="ECO:0000256" key="6">
    <source>
        <dbReference type="ARBA" id="ARBA00022967"/>
    </source>
</evidence>
<keyword evidence="6" id="KW-1278">Translocase</keyword>
<organism evidence="10 11">
    <name type="scientific">Zongyangia hominis</name>
    <dbReference type="NCBI Taxonomy" id="2763677"/>
    <lineage>
        <taxon>Bacteria</taxon>
        <taxon>Bacillati</taxon>
        <taxon>Bacillota</taxon>
        <taxon>Clostridia</taxon>
        <taxon>Eubacteriales</taxon>
        <taxon>Oscillospiraceae</taxon>
        <taxon>Zongyangia</taxon>
    </lineage>
</organism>
<feature type="transmembrane region" description="Helical" evidence="9">
    <location>
        <begin position="20"/>
        <end position="39"/>
    </location>
</feature>
<comment type="caution">
    <text evidence="10">The sequence shown here is derived from an EMBL/GenBank/DDBJ whole genome shotgun (WGS) entry which is preliminary data.</text>
</comment>
<accession>A0A926IBM1</accession>
<keyword evidence="2" id="KW-0597">Phosphoprotein</keyword>
<feature type="transmembrane region" description="Helical" evidence="9">
    <location>
        <begin position="183"/>
        <end position="203"/>
    </location>
</feature>
<keyword evidence="5 9" id="KW-0812">Transmembrane</keyword>
<sequence>MSKKTRLTAQLRARDTSAVIMGDMIIALVPLCVMAFYYYGLRAALLTLTAVAVSYAADMAGYAIRGKLPNPKDLSSIVTGLIVVLMMPASVPYFIVVLACLFAILVMKHPFGGLGNNVFNPAAGGFAFVAISFPQSVFTYPVPFAQLEPFGNVTAALVESPAFTLKLGGLPTYDPVQMLLGNYPGPMGATNILVILTCLLFLLYRKSVDWRIPVGFVGASALIAVLFPRIVLGAEYSVLYELLSGSLLFGAVFVVTDPVTGPKTRAGRWLYGILAGVATLLFRHFGGFEEGLCFAVLILNSLSHVMDRETTRLSRYLRRWMHGDAQLSEEKSK</sequence>
<dbReference type="RefSeq" id="WP_262397519.1">
    <property type="nucleotide sequence ID" value="NZ_JACRTC010000003.1"/>
</dbReference>
<feature type="transmembrane region" description="Helical" evidence="9">
    <location>
        <begin position="76"/>
        <end position="107"/>
    </location>
</feature>
<dbReference type="Proteomes" id="UP000660861">
    <property type="component" value="Unassembled WGS sequence"/>
</dbReference>
<feature type="transmembrane region" description="Helical" evidence="9">
    <location>
        <begin position="238"/>
        <end position="256"/>
    </location>
</feature>
<keyword evidence="4" id="KW-0288">FMN</keyword>
<evidence type="ECO:0000256" key="2">
    <source>
        <dbReference type="ARBA" id="ARBA00022553"/>
    </source>
</evidence>
<name>A0A926IBM1_9FIRM</name>
<dbReference type="InterPro" id="IPR004338">
    <property type="entry name" value="NqrB/RnfD"/>
</dbReference>
<protein>
    <submittedName>
        <fullName evidence="10">RnfABCDGE type electron transport complex subunit D</fullName>
    </submittedName>
</protein>
<reference evidence="10" key="1">
    <citation type="submission" date="2020-08" db="EMBL/GenBank/DDBJ databases">
        <title>Genome public.</title>
        <authorList>
            <person name="Liu C."/>
            <person name="Sun Q."/>
        </authorList>
    </citation>
    <scope>NUCLEOTIDE SEQUENCE</scope>
    <source>
        <strain evidence="10">NSJ-54</strain>
    </source>
</reference>
<keyword evidence="8 9" id="KW-0472">Membrane</keyword>
<feature type="transmembrane region" description="Helical" evidence="9">
    <location>
        <begin position="210"/>
        <end position="232"/>
    </location>
</feature>
<proteinExistence type="predicted"/>
<dbReference type="PANTHER" id="PTHR30578">
    <property type="entry name" value="ELECTRON TRANSPORT COMPLEX PROTEIN RNFD"/>
    <property type="match status" value="1"/>
</dbReference>
<feature type="transmembrane region" description="Helical" evidence="9">
    <location>
        <begin position="268"/>
        <end position="286"/>
    </location>
</feature>
<dbReference type="GO" id="GO:0005886">
    <property type="term" value="C:plasma membrane"/>
    <property type="evidence" value="ECO:0007669"/>
    <property type="project" value="TreeGrafter"/>
</dbReference>
<evidence type="ECO:0000313" key="11">
    <source>
        <dbReference type="Proteomes" id="UP000660861"/>
    </source>
</evidence>
<dbReference type="Pfam" id="PF03116">
    <property type="entry name" value="NQR2_RnfD_RnfE"/>
    <property type="match status" value="1"/>
</dbReference>
<gene>
    <name evidence="10" type="ORF">H8709_06215</name>
</gene>
<evidence type="ECO:0000256" key="4">
    <source>
        <dbReference type="ARBA" id="ARBA00022643"/>
    </source>
</evidence>
<dbReference type="AlphaFoldDB" id="A0A926IBM1"/>
<dbReference type="EMBL" id="JACRTC010000003">
    <property type="protein sequence ID" value="MBC8570423.1"/>
    <property type="molecule type" value="Genomic_DNA"/>
</dbReference>
<evidence type="ECO:0000256" key="9">
    <source>
        <dbReference type="SAM" id="Phobius"/>
    </source>
</evidence>
<keyword evidence="7 9" id="KW-1133">Transmembrane helix</keyword>